<dbReference type="Gene3D" id="1.10.260.40">
    <property type="entry name" value="lambda repressor-like DNA-binding domains"/>
    <property type="match status" value="1"/>
</dbReference>
<proteinExistence type="predicted"/>
<feature type="domain" description="HTH lacI-type" evidence="4">
    <location>
        <begin position="12"/>
        <end position="66"/>
    </location>
</feature>
<dbReference type="CDD" id="cd06296">
    <property type="entry name" value="PBP1_CatR-like"/>
    <property type="match status" value="1"/>
</dbReference>
<protein>
    <submittedName>
        <fullName evidence="5">LacI family transcriptional regulator</fullName>
    </submittedName>
</protein>
<dbReference type="SUPFAM" id="SSF47413">
    <property type="entry name" value="lambda repressor-like DNA-binding domains"/>
    <property type="match status" value="1"/>
</dbReference>
<dbReference type="SUPFAM" id="SSF53822">
    <property type="entry name" value="Periplasmic binding protein-like I"/>
    <property type="match status" value="1"/>
</dbReference>
<keyword evidence="2" id="KW-0238">DNA-binding</keyword>
<dbReference type="InterPro" id="IPR010982">
    <property type="entry name" value="Lambda_DNA-bd_dom_sf"/>
</dbReference>
<evidence type="ECO:0000256" key="2">
    <source>
        <dbReference type="ARBA" id="ARBA00023125"/>
    </source>
</evidence>
<dbReference type="InterPro" id="IPR046335">
    <property type="entry name" value="LacI/GalR-like_sensor"/>
</dbReference>
<dbReference type="PANTHER" id="PTHR30146">
    <property type="entry name" value="LACI-RELATED TRANSCRIPTIONAL REPRESSOR"/>
    <property type="match status" value="1"/>
</dbReference>
<evidence type="ECO:0000256" key="3">
    <source>
        <dbReference type="ARBA" id="ARBA00023163"/>
    </source>
</evidence>
<dbReference type="Pfam" id="PF13377">
    <property type="entry name" value="Peripla_BP_3"/>
    <property type="match status" value="1"/>
</dbReference>
<evidence type="ECO:0000313" key="6">
    <source>
        <dbReference type="Proteomes" id="UP000298313"/>
    </source>
</evidence>
<gene>
    <name evidence="5" type="ORF">E3T48_05460</name>
</gene>
<dbReference type="Pfam" id="PF00356">
    <property type="entry name" value="LacI"/>
    <property type="match status" value="1"/>
</dbReference>
<evidence type="ECO:0000256" key="1">
    <source>
        <dbReference type="ARBA" id="ARBA00023015"/>
    </source>
</evidence>
<dbReference type="InterPro" id="IPR000843">
    <property type="entry name" value="HTH_LacI"/>
</dbReference>
<dbReference type="GO" id="GO:0003700">
    <property type="term" value="F:DNA-binding transcription factor activity"/>
    <property type="evidence" value="ECO:0007669"/>
    <property type="project" value="TreeGrafter"/>
</dbReference>
<dbReference type="CDD" id="cd01392">
    <property type="entry name" value="HTH_LacI"/>
    <property type="match status" value="1"/>
</dbReference>
<reference evidence="5 6" key="1">
    <citation type="submission" date="2019-03" db="EMBL/GenBank/DDBJ databases">
        <title>Genomics of glacier-inhabiting Cryobacterium strains.</title>
        <authorList>
            <person name="Liu Q."/>
            <person name="Xin Y.-H."/>
        </authorList>
    </citation>
    <scope>NUCLEOTIDE SEQUENCE [LARGE SCALE GENOMIC DNA]</scope>
    <source>
        <strain evidence="5 6">Hh4</strain>
    </source>
</reference>
<keyword evidence="1" id="KW-0805">Transcription regulation</keyword>
<dbReference type="SMART" id="SM00354">
    <property type="entry name" value="HTH_LACI"/>
    <property type="match status" value="1"/>
</dbReference>
<keyword evidence="6" id="KW-1185">Reference proteome</keyword>
<dbReference type="AlphaFoldDB" id="A0A4R9BAR5"/>
<name>A0A4R9BAR5_9MICO</name>
<evidence type="ECO:0000259" key="4">
    <source>
        <dbReference type="PROSITE" id="PS50932"/>
    </source>
</evidence>
<evidence type="ECO:0000313" key="5">
    <source>
        <dbReference type="EMBL" id="TFD79861.1"/>
    </source>
</evidence>
<accession>A0A4R9BAR5</accession>
<dbReference type="PANTHER" id="PTHR30146:SF153">
    <property type="entry name" value="LACTOSE OPERON REPRESSOR"/>
    <property type="match status" value="1"/>
</dbReference>
<keyword evidence="3" id="KW-0804">Transcription</keyword>
<dbReference type="Gene3D" id="3.40.50.2300">
    <property type="match status" value="2"/>
</dbReference>
<dbReference type="InterPro" id="IPR028082">
    <property type="entry name" value="Peripla_BP_I"/>
</dbReference>
<dbReference type="OrthoDB" id="3227375at2"/>
<dbReference type="EMBL" id="SOHH01000050">
    <property type="protein sequence ID" value="TFD79861.1"/>
    <property type="molecule type" value="Genomic_DNA"/>
</dbReference>
<dbReference type="Proteomes" id="UP000298313">
    <property type="component" value="Unassembled WGS sequence"/>
</dbReference>
<sequence length="346" mass="36694">MGKTTAEDPERVTLAAISVLAGVSLSTVSKVLNGRGDVAASTRSRVEALLAEHGYSRRGDAAASAPLLELVFHELESVWAIEIIRGVERVAREHGMSIILTESGDRHSPDLDWIDGVIARNPAGVILVFSDLSAGHKQQLATRGIPFVVVDPAGDPAPDVPSIGSANWSGGLAATRHLIDLGHTRIGMISGPFDMMCSSARIGGYRAALDAAGITFDPALVLEGDFHPEGARLRALELLERADRPTAIFAGSDLQAMGVYEAARALGLAIPADLSVVGYDDLPLARWVGPPLTTVRQPLTEMAEEAARLALRLRREPGLEVQRMDLATSLVSRQSTARVDQAVAGR</sequence>
<dbReference type="PROSITE" id="PS50932">
    <property type="entry name" value="HTH_LACI_2"/>
    <property type="match status" value="1"/>
</dbReference>
<dbReference type="RefSeq" id="WP_134522812.1">
    <property type="nucleotide sequence ID" value="NZ_SOHH01000050.1"/>
</dbReference>
<dbReference type="GO" id="GO:0000976">
    <property type="term" value="F:transcription cis-regulatory region binding"/>
    <property type="evidence" value="ECO:0007669"/>
    <property type="project" value="TreeGrafter"/>
</dbReference>
<organism evidence="5 6">
    <name type="scientific">Cryobacterium fucosi</name>
    <dbReference type="NCBI Taxonomy" id="1259157"/>
    <lineage>
        <taxon>Bacteria</taxon>
        <taxon>Bacillati</taxon>
        <taxon>Actinomycetota</taxon>
        <taxon>Actinomycetes</taxon>
        <taxon>Micrococcales</taxon>
        <taxon>Microbacteriaceae</taxon>
        <taxon>Cryobacterium</taxon>
    </lineage>
</organism>
<comment type="caution">
    <text evidence="5">The sequence shown here is derived from an EMBL/GenBank/DDBJ whole genome shotgun (WGS) entry which is preliminary data.</text>
</comment>